<gene>
    <name evidence="2" type="ORF">R54839_PPFHFPJH_01127</name>
</gene>
<accession>A0ABM9MWY8</accession>
<dbReference type="EMBL" id="CAUZLR010000007">
    <property type="protein sequence ID" value="CAK1246030.1"/>
    <property type="molecule type" value="Genomic_DNA"/>
</dbReference>
<organism evidence="2 3">
    <name type="scientific">Fructobacillus fructosus</name>
    <dbReference type="NCBI Taxonomy" id="1631"/>
    <lineage>
        <taxon>Bacteria</taxon>
        <taxon>Bacillati</taxon>
        <taxon>Bacillota</taxon>
        <taxon>Bacilli</taxon>
        <taxon>Lactobacillales</taxon>
        <taxon>Lactobacillaceae</taxon>
        <taxon>Fructobacillus</taxon>
    </lineage>
</organism>
<proteinExistence type="predicted"/>
<keyword evidence="1" id="KW-1133">Transmembrane helix</keyword>
<dbReference type="RefSeq" id="WP_248657126.1">
    <property type="nucleotide sequence ID" value="NZ_CAUZLR010000007.1"/>
</dbReference>
<sequence>MVKNHYFFSVFLAIFPILINMSGMKYIISGNVEPKVRQKIIKTLYGELRKDGFTGKIEHFEARHAGFSQFGIDASFDYVEKHKDIEIKKSIDFRCDDSGVLETDEEESDNNNDYYPSVETILEPLKSVSTQQPEAQREEKRVKKIIIQNEKKGLYTFDGIEMTFFTDSNSITSDQKEEEKIKLLDDIAKKNQSGSLKQRYAAGYYSIPLAELKAHEFYYYKIGIKIGDPRARNFQEENFAEFLIEVFNQSKIPDGQYQFDLSADDKTSGSYLYGTINIIVKNGVASLMS</sequence>
<protein>
    <submittedName>
        <fullName evidence="2">Uncharacterized protein</fullName>
    </submittedName>
</protein>
<dbReference type="Proteomes" id="UP001314261">
    <property type="component" value="Unassembled WGS sequence"/>
</dbReference>
<evidence type="ECO:0000256" key="1">
    <source>
        <dbReference type="SAM" id="Phobius"/>
    </source>
</evidence>
<evidence type="ECO:0000313" key="3">
    <source>
        <dbReference type="Proteomes" id="UP001314261"/>
    </source>
</evidence>
<keyword evidence="1" id="KW-0472">Membrane</keyword>
<keyword evidence="3" id="KW-1185">Reference proteome</keyword>
<reference evidence="2 3" key="1">
    <citation type="submission" date="2023-10" db="EMBL/GenBank/DDBJ databases">
        <authorList>
            <person name="Botero Cardona J."/>
        </authorList>
    </citation>
    <scope>NUCLEOTIDE SEQUENCE [LARGE SCALE GENOMIC DNA]</scope>
    <source>
        <strain evidence="2 3">R-54839</strain>
    </source>
</reference>
<feature type="transmembrane region" description="Helical" evidence="1">
    <location>
        <begin position="6"/>
        <end position="28"/>
    </location>
</feature>
<comment type="caution">
    <text evidence="2">The sequence shown here is derived from an EMBL/GenBank/DDBJ whole genome shotgun (WGS) entry which is preliminary data.</text>
</comment>
<name>A0ABM9MWY8_9LACO</name>
<evidence type="ECO:0000313" key="2">
    <source>
        <dbReference type="EMBL" id="CAK1246030.1"/>
    </source>
</evidence>
<keyword evidence="1" id="KW-0812">Transmembrane</keyword>